<accession>A0AAE0RU60</accession>
<gene>
    <name evidence="1" type="ORF">CHS0354_013200</name>
</gene>
<keyword evidence="2" id="KW-1185">Reference proteome</keyword>
<proteinExistence type="predicted"/>
<reference evidence="1" key="1">
    <citation type="journal article" date="2021" name="Genome Biol. Evol.">
        <title>A High-Quality Reference Genome for a Parasitic Bivalve with Doubly Uniparental Inheritance (Bivalvia: Unionida).</title>
        <authorList>
            <person name="Smith C.H."/>
        </authorList>
    </citation>
    <scope>NUCLEOTIDE SEQUENCE</scope>
    <source>
        <strain evidence="1">CHS0354</strain>
    </source>
</reference>
<sequence length="147" mass="16657">MKRKYDFRAREPSFNKGDAVFLHNPHQPESNCKKSQCDWDGPYLITWGGIFQPKQGDVLETPYARLYHPEPTSDTIVLPFSEEDAISILDEVDDDFGNIHTESSYSPIPRTLARPQMCLMYLPNTNSQGLYLPNTNSQGSTDEADQG</sequence>
<reference evidence="1" key="2">
    <citation type="journal article" date="2021" name="Genome Biol. Evol.">
        <title>Developing a high-quality reference genome for a parasitic bivalve with doubly uniparental inheritance (Bivalvia: Unionida).</title>
        <authorList>
            <person name="Smith C.H."/>
        </authorList>
    </citation>
    <scope>NUCLEOTIDE SEQUENCE</scope>
    <source>
        <strain evidence="1">CHS0354</strain>
        <tissue evidence="1">Mantle</tissue>
    </source>
</reference>
<evidence type="ECO:0000313" key="1">
    <source>
        <dbReference type="EMBL" id="KAK3579686.1"/>
    </source>
</evidence>
<reference evidence="1" key="3">
    <citation type="submission" date="2023-05" db="EMBL/GenBank/DDBJ databases">
        <authorList>
            <person name="Smith C.H."/>
        </authorList>
    </citation>
    <scope>NUCLEOTIDE SEQUENCE</scope>
    <source>
        <strain evidence="1">CHS0354</strain>
        <tissue evidence="1">Mantle</tissue>
    </source>
</reference>
<protein>
    <submittedName>
        <fullName evidence="1">Uncharacterized protein</fullName>
    </submittedName>
</protein>
<organism evidence="1 2">
    <name type="scientific">Potamilus streckersoni</name>
    <dbReference type="NCBI Taxonomy" id="2493646"/>
    <lineage>
        <taxon>Eukaryota</taxon>
        <taxon>Metazoa</taxon>
        <taxon>Spiralia</taxon>
        <taxon>Lophotrochozoa</taxon>
        <taxon>Mollusca</taxon>
        <taxon>Bivalvia</taxon>
        <taxon>Autobranchia</taxon>
        <taxon>Heteroconchia</taxon>
        <taxon>Palaeoheterodonta</taxon>
        <taxon>Unionida</taxon>
        <taxon>Unionoidea</taxon>
        <taxon>Unionidae</taxon>
        <taxon>Ambleminae</taxon>
        <taxon>Lampsilini</taxon>
        <taxon>Potamilus</taxon>
    </lineage>
</organism>
<evidence type="ECO:0000313" key="2">
    <source>
        <dbReference type="Proteomes" id="UP001195483"/>
    </source>
</evidence>
<dbReference type="Proteomes" id="UP001195483">
    <property type="component" value="Unassembled WGS sequence"/>
</dbReference>
<comment type="caution">
    <text evidence="1">The sequence shown here is derived from an EMBL/GenBank/DDBJ whole genome shotgun (WGS) entry which is preliminary data.</text>
</comment>
<dbReference type="AlphaFoldDB" id="A0AAE0RU60"/>
<name>A0AAE0RU60_9BIVA</name>
<dbReference type="EMBL" id="JAEAOA010000801">
    <property type="protein sequence ID" value="KAK3579686.1"/>
    <property type="molecule type" value="Genomic_DNA"/>
</dbReference>